<evidence type="ECO:0000259" key="7">
    <source>
        <dbReference type="Pfam" id="PF01425"/>
    </source>
</evidence>
<accession>C8VMP3</accession>
<feature type="active site" description="Acyl-ester intermediate" evidence="5">
    <location>
        <position position="234"/>
    </location>
</feature>
<organism evidence="8 9">
    <name type="scientific">Emericella nidulans (strain FGSC A4 / ATCC 38163 / CBS 112.46 / NRRL 194 / M139)</name>
    <name type="common">Aspergillus nidulans</name>
    <dbReference type="NCBI Taxonomy" id="227321"/>
    <lineage>
        <taxon>Eukaryota</taxon>
        <taxon>Fungi</taxon>
        <taxon>Dikarya</taxon>
        <taxon>Ascomycota</taxon>
        <taxon>Pezizomycotina</taxon>
        <taxon>Eurotiomycetes</taxon>
        <taxon>Eurotiomycetidae</taxon>
        <taxon>Eurotiales</taxon>
        <taxon>Aspergillaceae</taxon>
        <taxon>Aspergillus</taxon>
        <taxon>Aspergillus subgen. Nidulantes</taxon>
    </lineage>
</organism>
<dbReference type="InParanoid" id="C8VMP3"/>
<dbReference type="Gene3D" id="3.90.1300.10">
    <property type="entry name" value="Amidase signature (AS) domain"/>
    <property type="match status" value="1"/>
</dbReference>
<evidence type="ECO:0000256" key="5">
    <source>
        <dbReference type="PIRSR" id="PIRSR001221-1"/>
    </source>
</evidence>
<dbReference type="PANTHER" id="PTHR46072:SF1">
    <property type="entry name" value="AMIDASE"/>
    <property type="match status" value="1"/>
</dbReference>
<dbReference type="OMA" id="QGLYSIC"/>
<feature type="binding site" evidence="6">
    <location>
        <position position="184"/>
    </location>
    <ligand>
        <name>substrate</name>
    </ligand>
</feature>
<dbReference type="FunCoup" id="C8VMP3">
    <property type="interactions" value="48"/>
</dbReference>
<dbReference type="GO" id="GO:0004040">
    <property type="term" value="F:amidase activity"/>
    <property type="evidence" value="ECO:0007669"/>
    <property type="project" value="UniProtKB-EC"/>
</dbReference>
<keyword evidence="9" id="KW-1185">Reference proteome</keyword>
<dbReference type="KEGG" id="ani:ANIA_10210"/>
<evidence type="ECO:0000256" key="4">
    <source>
        <dbReference type="ARBA" id="ARBA00022801"/>
    </source>
</evidence>
<evidence type="ECO:0000256" key="2">
    <source>
        <dbReference type="ARBA" id="ARBA00009199"/>
    </source>
</evidence>
<dbReference type="VEuPathDB" id="FungiDB:AN10210"/>
<dbReference type="GeneID" id="2874580"/>
<dbReference type="PROSITE" id="PS00571">
    <property type="entry name" value="AMIDASES"/>
    <property type="match status" value="1"/>
</dbReference>
<evidence type="ECO:0000256" key="3">
    <source>
        <dbReference type="ARBA" id="ARBA00012922"/>
    </source>
</evidence>
<feature type="binding site" evidence="6">
    <location>
        <position position="210"/>
    </location>
    <ligand>
        <name>substrate</name>
    </ligand>
</feature>
<gene>
    <name evidence="8" type="ORF">ANIA_10210</name>
</gene>
<dbReference type="InterPro" id="IPR020556">
    <property type="entry name" value="Amidase_CS"/>
</dbReference>
<evidence type="ECO:0000313" key="8">
    <source>
        <dbReference type="EMBL" id="CBF85015.1"/>
    </source>
</evidence>
<evidence type="ECO:0000256" key="1">
    <source>
        <dbReference type="ARBA" id="ARBA00001311"/>
    </source>
</evidence>
<evidence type="ECO:0000313" key="9">
    <source>
        <dbReference type="Proteomes" id="UP000000560"/>
    </source>
</evidence>
<name>C8VMP3_EMENI</name>
<reference evidence="9" key="1">
    <citation type="journal article" date="2005" name="Nature">
        <title>Sequencing of Aspergillus nidulans and comparative analysis with A. fumigatus and A. oryzae.</title>
        <authorList>
            <person name="Galagan J.E."/>
            <person name="Calvo S.E."/>
            <person name="Cuomo C."/>
            <person name="Ma L.J."/>
            <person name="Wortman J.R."/>
            <person name="Batzoglou S."/>
            <person name="Lee S.I."/>
            <person name="Basturkmen M."/>
            <person name="Spevak C.C."/>
            <person name="Clutterbuck J."/>
            <person name="Kapitonov V."/>
            <person name="Jurka J."/>
            <person name="Scazzocchio C."/>
            <person name="Farman M."/>
            <person name="Butler J."/>
            <person name="Purcell S."/>
            <person name="Harris S."/>
            <person name="Braus G.H."/>
            <person name="Draht O."/>
            <person name="Busch S."/>
            <person name="D'Enfert C."/>
            <person name="Bouchier C."/>
            <person name="Goldman G.H."/>
            <person name="Bell-Pedersen D."/>
            <person name="Griffiths-Jones S."/>
            <person name="Doonan J.H."/>
            <person name="Yu J."/>
            <person name="Vienken K."/>
            <person name="Pain A."/>
            <person name="Freitag M."/>
            <person name="Selker E.U."/>
            <person name="Archer D.B."/>
            <person name="Penalva M.A."/>
            <person name="Oakley B.R."/>
            <person name="Momany M."/>
            <person name="Tanaka T."/>
            <person name="Kumagai T."/>
            <person name="Asai K."/>
            <person name="Machida M."/>
            <person name="Nierman W.C."/>
            <person name="Denning D.W."/>
            <person name="Caddick M."/>
            <person name="Hynes M."/>
            <person name="Paoletti M."/>
            <person name="Fischer R."/>
            <person name="Miller B."/>
            <person name="Dyer P."/>
            <person name="Sachs M.S."/>
            <person name="Osmani S.A."/>
            <person name="Birren B.W."/>
        </authorList>
    </citation>
    <scope>NUCLEOTIDE SEQUENCE [LARGE SCALE GENOMIC DNA]</scope>
    <source>
        <strain evidence="9">FGSC A4 / ATCC 38163 / CBS 112.46 / NRRL 194 / M139</strain>
    </source>
</reference>
<comment type="catalytic activity">
    <reaction evidence="1">
        <text>a monocarboxylic acid amide + H2O = a monocarboxylate + NH4(+)</text>
        <dbReference type="Rhea" id="RHEA:12020"/>
        <dbReference type="ChEBI" id="CHEBI:15377"/>
        <dbReference type="ChEBI" id="CHEBI:28938"/>
        <dbReference type="ChEBI" id="CHEBI:35757"/>
        <dbReference type="ChEBI" id="CHEBI:83628"/>
        <dbReference type="EC" id="3.5.1.4"/>
    </reaction>
</comment>
<dbReference type="GO" id="GO:0043605">
    <property type="term" value="P:amide catabolic process"/>
    <property type="evidence" value="ECO:0000318"/>
    <property type="project" value="GO_Central"/>
</dbReference>
<dbReference type="PANTHER" id="PTHR46072">
    <property type="entry name" value="AMIDASE-RELATED-RELATED"/>
    <property type="match status" value="1"/>
</dbReference>
<dbReference type="SUPFAM" id="SSF75304">
    <property type="entry name" value="Amidase signature (AS) enzymes"/>
    <property type="match status" value="1"/>
</dbReference>
<proteinExistence type="inferred from homology"/>
<dbReference type="InterPro" id="IPR023631">
    <property type="entry name" value="Amidase_dom"/>
</dbReference>
<sequence length="548" mass="60221">MTEPHWKSIAHQKRLTQLQSIPSPWRLSSSSISSTSPKSPIEIIQTCGILSPQELRWTEVNDITELVCLLASRSVTSVQLTTAFCKRAAVAQQLTGCLTEIFFDRALQRAKFLDEEFERTGKVTGPLHGVPVSIKDRFDVEGFDTTIGWVGLANKPAAKSDSVVQLLESMGAVLYVKTNVPQSLMMSDSYNHVFGQSVNAFNTKLISGGSSGGEGALVGAGGSVLGIGTDIGGSIRVPSNLQGLYSLCPTTGRIPWNCSFMHQHYLVPPVAGPMARSVSTIEYFMQSLLDSNPWNLDPGCIPIPWRRETAAFPDPTRKLKLGIVYDDGVVRPQPPVMRLMRELARELTNAGHEVVEWDTSLHRTGTTLWTRSILADGGYHCRQLCSLVDEPLIQGMVVGTSADELSSVEKEKLEEEKYAFQESYLAQWVASGIDALLLPVTPWLGYKPKQWVQSNQWLGYTALFNLLNYAAVTAPIGKADGELDHPVAGIDNEWKGYAPRNKADRFNYDQYDIDLVKGMPVTVQIVGGRYGEEKAVAVAKVVDTLFGR</sequence>
<feature type="domain" description="Amidase" evidence="7">
    <location>
        <begin position="80"/>
        <end position="534"/>
    </location>
</feature>
<dbReference type="InterPro" id="IPR036928">
    <property type="entry name" value="AS_sf"/>
</dbReference>
<dbReference type="STRING" id="227321.C8VMP3"/>
<dbReference type="Proteomes" id="UP000000560">
    <property type="component" value="Chromosome VII"/>
</dbReference>
<dbReference type="Pfam" id="PF01425">
    <property type="entry name" value="Amidase"/>
    <property type="match status" value="1"/>
</dbReference>
<feature type="active site" description="Charge relay system" evidence="5">
    <location>
        <position position="135"/>
    </location>
</feature>
<dbReference type="EC" id="3.5.1.4" evidence="3"/>
<protein>
    <recommendedName>
        <fullName evidence="3">amidase</fullName>
        <ecNumber evidence="3">3.5.1.4</ecNumber>
    </recommendedName>
</protein>
<dbReference type="AlphaFoldDB" id="C8VMP3"/>
<dbReference type="RefSeq" id="XP_050468663.1">
    <property type="nucleotide sequence ID" value="XM_050612785.1"/>
</dbReference>
<dbReference type="EMBL" id="BN001307">
    <property type="protein sequence ID" value="CBF85015.1"/>
    <property type="molecule type" value="Genomic_DNA"/>
</dbReference>
<dbReference type="OrthoDB" id="6428749at2759"/>
<keyword evidence="4" id="KW-0378">Hydrolase</keyword>
<dbReference type="PIRSF" id="PIRSF001221">
    <property type="entry name" value="Amidase_fungi"/>
    <property type="match status" value="1"/>
</dbReference>
<feature type="binding site" evidence="6">
    <location>
        <begin position="231"/>
        <end position="234"/>
    </location>
    <ligand>
        <name>substrate</name>
    </ligand>
</feature>
<reference evidence="9" key="2">
    <citation type="journal article" date="2009" name="Fungal Genet. Biol.">
        <title>The 2008 update of the Aspergillus nidulans genome annotation: a community effort.</title>
        <authorList>
            <person name="Wortman J.R."/>
            <person name="Gilsenan J.M."/>
            <person name="Joardar V."/>
            <person name="Deegan J."/>
            <person name="Clutterbuck J."/>
            <person name="Andersen M.R."/>
            <person name="Archer D."/>
            <person name="Bencina M."/>
            <person name="Braus G."/>
            <person name="Coutinho P."/>
            <person name="von Dohren H."/>
            <person name="Doonan J."/>
            <person name="Driessen A.J."/>
            <person name="Durek P."/>
            <person name="Espeso E."/>
            <person name="Fekete E."/>
            <person name="Flipphi M."/>
            <person name="Estrada C.G."/>
            <person name="Geysens S."/>
            <person name="Goldman G."/>
            <person name="de Groot P.W."/>
            <person name="Hansen K."/>
            <person name="Harris S.D."/>
            <person name="Heinekamp T."/>
            <person name="Helmstaedt K."/>
            <person name="Henrissat B."/>
            <person name="Hofmann G."/>
            <person name="Homan T."/>
            <person name="Horio T."/>
            <person name="Horiuchi H."/>
            <person name="James S."/>
            <person name="Jones M."/>
            <person name="Karaffa L."/>
            <person name="Karanyi Z."/>
            <person name="Kato M."/>
            <person name="Keller N."/>
            <person name="Kelly D.E."/>
            <person name="Kiel J.A."/>
            <person name="Kim J.M."/>
            <person name="van der Klei I.J."/>
            <person name="Klis F.M."/>
            <person name="Kovalchuk A."/>
            <person name="Krasevec N."/>
            <person name="Kubicek C.P."/>
            <person name="Liu B."/>
            <person name="Maccabe A."/>
            <person name="Meyer V."/>
            <person name="Mirabito P."/>
            <person name="Miskei M."/>
            <person name="Mos M."/>
            <person name="Mullins J."/>
            <person name="Nelson D.R."/>
            <person name="Nielsen J."/>
            <person name="Oakley B.R."/>
            <person name="Osmani S.A."/>
            <person name="Pakula T."/>
            <person name="Paszewski A."/>
            <person name="Paulsen I."/>
            <person name="Pilsyk S."/>
            <person name="Pocsi I."/>
            <person name="Punt P.J."/>
            <person name="Ram A.F."/>
            <person name="Ren Q."/>
            <person name="Robellet X."/>
            <person name="Robson G."/>
            <person name="Seiboth B."/>
            <person name="van Solingen P."/>
            <person name="Specht T."/>
            <person name="Sun J."/>
            <person name="Taheri-Talesh N."/>
            <person name="Takeshita N."/>
            <person name="Ussery D."/>
            <person name="vanKuyk P.A."/>
            <person name="Visser H."/>
            <person name="van de Vondervoort P.J."/>
            <person name="de Vries R.P."/>
            <person name="Walton J."/>
            <person name="Xiang X."/>
            <person name="Xiong Y."/>
            <person name="Zeng A.P."/>
            <person name="Brandt B.W."/>
            <person name="Cornell M.J."/>
            <person name="van den Hondel C.A."/>
            <person name="Visser J."/>
            <person name="Oliver S.G."/>
            <person name="Turner G."/>
        </authorList>
    </citation>
    <scope>GENOME REANNOTATION</scope>
    <source>
        <strain evidence="9">FGSC A4 / ATCC 38163 / CBS 112.46 / NRRL 194 / M139</strain>
    </source>
</reference>
<evidence type="ECO:0000256" key="6">
    <source>
        <dbReference type="PIRSR" id="PIRSR001221-2"/>
    </source>
</evidence>
<comment type="similarity">
    <text evidence="2">Belongs to the amidase family.</text>
</comment>
<feature type="active site" description="Charge relay system" evidence="5">
    <location>
        <position position="210"/>
    </location>
</feature>
<dbReference type="HOGENOM" id="CLU_009600_9_2_1"/>
<dbReference type="eggNOG" id="KOG1212">
    <property type="taxonomic scope" value="Eukaryota"/>
</dbReference>